<comment type="caution">
    <text evidence="1">The sequence shown here is derived from an EMBL/GenBank/DDBJ whole genome shotgun (WGS) entry which is preliminary data.</text>
</comment>
<protein>
    <submittedName>
        <fullName evidence="1">Uncharacterized protein</fullName>
    </submittedName>
</protein>
<proteinExistence type="predicted"/>
<accession>X0VHE2</accession>
<evidence type="ECO:0000313" key="1">
    <source>
        <dbReference type="EMBL" id="GAG17729.1"/>
    </source>
</evidence>
<dbReference type="AlphaFoldDB" id="X0VHE2"/>
<reference evidence="1" key="1">
    <citation type="journal article" date="2014" name="Front. Microbiol.">
        <title>High frequency of phylogenetically diverse reductive dehalogenase-homologous genes in deep subseafloor sedimentary metagenomes.</title>
        <authorList>
            <person name="Kawai M."/>
            <person name="Futagami T."/>
            <person name="Toyoda A."/>
            <person name="Takaki Y."/>
            <person name="Nishi S."/>
            <person name="Hori S."/>
            <person name="Arai W."/>
            <person name="Tsubouchi T."/>
            <person name="Morono Y."/>
            <person name="Uchiyama I."/>
            <person name="Ito T."/>
            <person name="Fujiyama A."/>
            <person name="Inagaki F."/>
            <person name="Takami H."/>
        </authorList>
    </citation>
    <scope>NUCLEOTIDE SEQUENCE</scope>
    <source>
        <strain evidence="1">Expedition CK06-06</strain>
    </source>
</reference>
<sequence>MLERNLEAKYFSKRNLFIPEVTKSQIVHSLVDLCCVFTIPVVYHRYTLIPGTQPENQDFKAGQVESKTKQGDLTRIIVPHIKLELTVLDLPTLADTLFNAVNQEGEPTAWFFYLSKVEISISRMDGLGEILAVRGFLTHEIQHALKTSLAHGIRKQGQDIQNS</sequence>
<name>X0VHE2_9ZZZZ</name>
<organism evidence="1">
    <name type="scientific">marine sediment metagenome</name>
    <dbReference type="NCBI Taxonomy" id="412755"/>
    <lineage>
        <taxon>unclassified sequences</taxon>
        <taxon>metagenomes</taxon>
        <taxon>ecological metagenomes</taxon>
    </lineage>
</organism>
<dbReference type="EMBL" id="BARS01030084">
    <property type="protein sequence ID" value="GAG17729.1"/>
    <property type="molecule type" value="Genomic_DNA"/>
</dbReference>
<gene>
    <name evidence="1" type="ORF">S01H1_46953</name>
</gene>